<feature type="transmembrane region" description="Helical" evidence="2">
    <location>
        <begin position="21"/>
        <end position="41"/>
    </location>
</feature>
<evidence type="ECO:0000313" key="4">
    <source>
        <dbReference type="Proteomes" id="UP001500928"/>
    </source>
</evidence>
<dbReference type="Proteomes" id="UP001500928">
    <property type="component" value="Unassembled WGS sequence"/>
</dbReference>
<evidence type="ECO:0000256" key="1">
    <source>
        <dbReference type="SAM" id="MobiDB-lite"/>
    </source>
</evidence>
<dbReference type="InterPro" id="IPR011990">
    <property type="entry name" value="TPR-like_helical_dom_sf"/>
</dbReference>
<dbReference type="EMBL" id="BAABHO010000028">
    <property type="protein sequence ID" value="GAA4795713.1"/>
    <property type="molecule type" value="Genomic_DNA"/>
</dbReference>
<dbReference type="SUPFAM" id="SSF48452">
    <property type="entry name" value="TPR-like"/>
    <property type="match status" value="1"/>
</dbReference>
<dbReference type="RefSeq" id="WP_345417604.1">
    <property type="nucleotide sequence ID" value="NZ_BAABHO010000028.1"/>
</dbReference>
<dbReference type="Gene3D" id="1.25.40.10">
    <property type="entry name" value="Tetratricopeptide repeat domain"/>
    <property type="match status" value="1"/>
</dbReference>
<accession>A0ABP9BLR4</accession>
<sequence length="803" mass="88616">MSTGIRSTSLADRVTVPHPRSWALLATVWLVLGLVIAVAAVHPRVPAVAEATAGVPGVAVTGALDVLAVLSALAAVLAARRMLYDRLADRPGPVVITSFQGTPARAVTEDILADFREVLTAMSLSSPEPVPHEPSSDGVLDDARTVFTDPKSAVSTVVSLVTSLLRVRHAYRVSVQLRTGAAGARCGMSVHVSRMPSRRGDVRTVWADDWHSAATRAAHVVGAYVIPRSRLSTRAPWRAWHGLEMPTELFHQSQRATEHLRHREYDEALAALHAALEHDPLNPHLRIQLGQAYEQLGLFLDATAVYADIVAVESWHDRRLWRRLRQLLNDDTSGPPPRRWARSPHGPDALLIARYRLVSRLAAAEQLVHQWRTGEADTAAAGSGPGNPRRAAEREALRARLRIWLRSYAVRYVLDEVDHRTDETPRQTLERLERESPQRFRHLVQYVALTETDALIDDYRWSQGRRRPGMIVSQTGLNLLRIWARLYTDDATADLGRRPGRWPKSPERLDLEIARYLMLKPARTRSWKEYYNAACVVAVALRGWTGDDATARRQRHKLALQAVRHLERAVTTTDSGYVGRYAQWLSAGDPDLNPLRATPEFHDFLARHLPDRGTRIVTPEDRLLPLVISHHVLRVMAGFCRARAGTWRAGGPGDGSDAAAHRDEAVALALAGDYVRNPRHWPTRAALIGAARAAAAAGDRPAPTSALPHPGDDPVLRRRSGDTGGRDDRATPADGPEHVLVTTVMDARDAVWVVLDDRIATAEHLPVASGSAIEHAVAAAFWDDLAHELERAIGVPTTDRPRP</sequence>
<evidence type="ECO:0000313" key="3">
    <source>
        <dbReference type="EMBL" id="GAA4795713.1"/>
    </source>
</evidence>
<organism evidence="3 4">
    <name type="scientific">Actinomycetospora chlora</name>
    <dbReference type="NCBI Taxonomy" id="663608"/>
    <lineage>
        <taxon>Bacteria</taxon>
        <taxon>Bacillati</taxon>
        <taxon>Actinomycetota</taxon>
        <taxon>Actinomycetes</taxon>
        <taxon>Pseudonocardiales</taxon>
        <taxon>Pseudonocardiaceae</taxon>
        <taxon>Actinomycetospora</taxon>
    </lineage>
</organism>
<gene>
    <name evidence="3" type="ORF">GCM10023200_34700</name>
</gene>
<name>A0ABP9BLR4_9PSEU</name>
<feature type="compositionally biased region" description="Basic and acidic residues" evidence="1">
    <location>
        <begin position="710"/>
        <end position="735"/>
    </location>
</feature>
<feature type="transmembrane region" description="Helical" evidence="2">
    <location>
        <begin position="53"/>
        <end position="78"/>
    </location>
</feature>
<keyword evidence="4" id="KW-1185">Reference proteome</keyword>
<keyword evidence="2" id="KW-0472">Membrane</keyword>
<comment type="caution">
    <text evidence="3">The sequence shown here is derived from an EMBL/GenBank/DDBJ whole genome shotgun (WGS) entry which is preliminary data.</text>
</comment>
<protein>
    <recommendedName>
        <fullName evidence="5">Tetratricopeptide repeat protein</fullName>
    </recommendedName>
</protein>
<keyword evidence="2" id="KW-1133">Transmembrane helix</keyword>
<reference evidence="4" key="1">
    <citation type="journal article" date="2019" name="Int. J. Syst. Evol. Microbiol.">
        <title>The Global Catalogue of Microorganisms (GCM) 10K type strain sequencing project: providing services to taxonomists for standard genome sequencing and annotation.</title>
        <authorList>
            <consortium name="The Broad Institute Genomics Platform"/>
            <consortium name="The Broad Institute Genome Sequencing Center for Infectious Disease"/>
            <person name="Wu L."/>
            <person name="Ma J."/>
        </authorList>
    </citation>
    <scope>NUCLEOTIDE SEQUENCE [LARGE SCALE GENOMIC DNA]</scope>
    <source>
        <strain evidence="4">JCM 17979</strain>
    </source>
</reference>
<dbReference type="Pfam" id="PF14559">
    <property type="entry name" value="TPR_19"/>
    <property type="match status" value="1"/>
</dbReference>
<proteinExistence type="predicted"/>
<keyword evidence="2" id="KW-0812">Transmembrane</keyword>
<feature type="region of interest" description="Disordered" evidence="1">
    <location>
        <begin position="698"/>
        <end position="735"/>
    </location>
</feature>
<evidence type="ECO:0000256" key="2">
    <source>
        <dbReference type="SAM" id="Phobius"/>
    </source>
</evidence>
<evidence type="ECO:0008006" key="5">
    <source>
        <dbReference type="Google" id="ProtNLM"/>
    </source>
</evidence>